<name>A0A0C2SM93_AMAMK</name>
<dbReference type="OrthoDB" id="2501127at2759"/>
<organism evidence="2 3">
    <name type="scientific">Amanita muscaria (strain Koide BX008)</name>
    <dbReference type="NCBI Taxonomy" id="946122"/>
    <lineage>
        <taxon>Eukaryota</taxon>
        <taxon>Fungi</taxon>
        <taxon>Dikarya</taxon>
        <taxon>Basidiomycota</taxon>
        <taxon>Agaricomycotina</taxon>
        <taxon>Agaricomycetes</taxon>
        <taxon>Agaricomycetidae</taxon>
        <taxon>Agaricales</taxon>
        <taxon>Pluteineae</taxon>
        <taxon>Amanitaceae</taxon>
        <taxon>Amanita</taxon>
    </lineage>
</organism>
<protein>
    <recommendedName>
        <fullName evidence="4">MARVEL domain-containing protein</fullName>
    </recommendedName>
</protein>
<dbReference type="STRING" id="946122.A0A0C2SM93"/>
<dbReference type="HOGENOM" id="CLU_095057_1_1_1"/>
<feature type="transmembrane region" description="Helical" evidence="1">
    <location>
        <begin position="117"/>
        <end position="142"/>
    </location>
</feature>
<gene>
    <name evidence="2" type="ORF">M378DRAFT_186769</name>
</gene>
<keyword evidence="1" id="KW-0812">Transmembrane</keyword>
<dbReference type="Proteomes" id="UP000054549">
    <property type="component" value="Unassembled WGS sequence"/>
</dbReference>
<proteinExistence type="predicted"/>
<evidence type="ECO:0000256" key="1">
    <source>
        <dbReference type="SAM" id="Phobius"/>
    </source>
</evidence>
<dbReference type="EMBL" id="KN818250">
    <property type="protein sequence ID" value="KIL64355.1"/>
    <property type="molecule type" value="Genomic_DNA"/>
</dbReference>
<evidence type="ECO:0008006" key="4">
    <source>
        <dbReference type="Google" id="ProtNLM"/>
    </source>
</evidence>
<dbReference type="InParanoid" id="A0A0C2SM93"/>
<feature type="transmembrane region" description="Helical" evidence="1">
    <location>
        <begin position="12"/>
        <end position="31"/>
    </location>
</feature>
<accession>A0A0C2SM93</accession>
<evidence type="ECO:0000313" key="2">
    <source>
        <dbReference type="EMBL" id="KIL64355.1"/>
    </source>
</evidence>
<feature type="transmembrane region" description="Helical" evidence="1">
    <location>
        <begin position="43"/>
        <end position="63"/>
    </location>
</feature>
<keyword evidence="3" id="KW-1185">Reference proteome</keyword>
<keyword evidence="1" id="KW-1133">Transmembrane helix</keyword>
<sequence length="164" mass="18515">MLIVQQLRVPLYAALILFSFLLFCLCCARLHYTTTELLYYDPIVVELLVTTLLTVPFAGYIIYCIYKRVETKYVSRFREEIAGLAVLWLFWIVGAGEASAIWGVLGVCQSSPCQVVSALIAFSWLGWITLSGILVLETLFVVANKFWMEPLHGRLDPRISGAFP</sequence>
<reference evidence="2 3" key="1">
    <citation type="submission" date="2014-04" db="EMBL/GenBank/DDBJ databases">
        <title>Evolutionary Origins and Diversification of the Mycorrhizal Mutualists.</title>
        <authorList>
            <consortium name="DOE Joint Genome Institute"/>
            <consortium name="Mycorrhizal Genomics Consortium"/>
            <person name="Kohler A."/>
            <person name="Kuo A."/>
            <person name="Nagy L.G."/>
            <person name="Floudas D."/>
            <person name="Copeland A."/>
            <person name="Barry K.W."/>
            <person name="Cichocki N."/>
            <person name="Veneault-Fourrey C."/>
            <person name="LaButti K."/>
            <person name="Lindquist E.A."/>
            <person name="Lipzen A."/>
            <person name="Lundell T."/>
            <person name="Morin E."/>
            <person name="Murat C."/>
            <person name="Riley R."/>
            <person name="Ohm R."/>
            <person name="Sun H."/>
            <person name="Tunlid A."/>
            <person name="Henrissat B."/>
            <person name="Grigoriev I.V."/>
            <person name="Hibbett D.S."/>
            <person name="Martin F."/>
        </authorList>
    </citation>
    <scope>NUCLEOTIDE SEQUENCE [LARGE SCALE GENOMIC DNA]</scope>
    <source>
        <strain evidence="2 3">Koide BX008</strain>
    </source>
</reference>
<dbReference type="AlphaFoldDB" id="A0A0C2SM93"/>
<evidence type="ECO:0000313" key="3">
    <source>
        <dbReference type="Proteomes" id="UP000054549"/>
    </source>
</evidence>
<keyword evidence="1" id="KW-0472">Membrane</keyword>
<feature type="transmembrane region" description="Helical" evidence="1">
    <location>
        <begin position="84"/>
        <end position="105"/>
    </location>
</feature>